<dbReference type="Pfam" id="PF04865">
    <property type="entry name" value="Baseplate_J"/>
    <property type="match status" value="1"/>
</dbReference>
<dbReference type="Pfam" id="PF26079">
    <property type="entry name" value="Baseplate_J_C"/>
    <property type="match status" value="1"/>
</dbReference>
<gene>
    <name evidence="5" type="ORF">ENP70_06735</name>
</gene>
<feature type="domain" description="Baseplate J-like C-terminal" evidence="4">
    <location>
        <begin position="291"/>
        <end position="377"/>
    </location>
</feature>
<feature type="domain" description="Baseplate J-like central" evidence="3">
    <location>
        <begin position="204"/>
        <end position="285"/>
    </location>
</feature>
<dbReference type="InterPro" id="IPR058530">
    <property type="entry name" value="Baseplate_J-like_C"/>
</dbReference>
<dbReference type="PANTHER" id="PTHR37829:SF3">
    <property type="entry name" value="PROTEIN JAYE-RELATED"/>
    <property type="match status" value="1"/>
</dbReference>
<evidence type="ECO:0000256" key="1">
    <source>
        <dbReference type="ARBA" id="ARBA00038087"/>
    </source>
</evidence>
<reference evidence="5" key="1">
    <citation type="journal article" date="2020" name="mSystems">
        <title>Genome- and Community-Level Interaction Insights into Carbon Utilization and Element Cycling Functions of Hydrothermarchaeota in Hydrothermal Sediment.</title>
        <authorList>
            <person name="Zhou Z."/>
            <person name="Liu Y."/>
            <person name="Xu W."/>
            <person name="Pan J."/>
            <person name="Luo Z.H."/>
            <person name="Li M."/>
        </authorList>
    </citation>
    <scope>NUCLEOTIDE SEQUENCE [LARGE SCALE GENOMIC DNA]</scope>
    <source>
        <strain evidence="5">SpSt-243</strain>
    </source>
</reference>
<proteinExistence type="inferred from homology"/>
<comment type="similarity">
    <text evidence="1">Belongs to the Mu gp47/PBSX XkdT family.</text>
</comment>
<protein>
    <submittedName>
        <fullName evidence="5">Baseplate J/gp47 family protein</fullName>
    </submittedName>
</protein>
<accession>A0A7C1T7T5</accession>
<dbReference type="AlphaFoldDB" id="A0A7C1T7T5"/>
<evidence type="ECO:0000259" key="4">
    <source>
        <dbReference type="Pfam" id="PF26079"/>
    </source>
</evidence>
<dbReference type="Pfam" id="PF26078">
    <property type="entry name" value="Baseplate_J_M"/>
    <property type="match status" value="1"/>
</dbReference>
<sequence length="380" mass="39786">MVWPIPRAQAIFERIAAGVEAGILAIRPDADPRKLSRAVRDRFGVFFQVFASVSPEIRELHDHQAWWARQYMPDSADDETMIRRHAGIWGVDERGTIKAVGAVLIEGAPGTPLPSGIGLSASDGTLFETTSSATISGAGTAVVPAIAVTAGASGNLDAGIQIATVAVVSGVTKVTVSTAFAGGADEMTPEELKASYLQRIREPAHGGAGFDYPTWVREVADALAVKVIPEWIGRGSLAVVVIMRDDDGSARVPTTEEIDRIQAHLGAFGSQLGVRPVTARVIVVAGVLTAVPISVRLRPDTAATRAAVQEAFSRFVATIGDDDDTGNDGPIGATIEPSRVSEAISAAEGEYAHDLSVPAAPYSLAETHYPVPGAITWVPA</sequence>
<dbReference type="InterPro" id="IPR006949">
    <property type="entry name" value="Barrel_Baseplate_J-like"/>
</dbReference>
<name>A0A7C1T7T5_9HYPH</name>
<dbReference type="EMBL" id="DSKI01000352">
    <property type="protein sequence ID" value="HEB43385.1"/>
    <property type="molecule type" value="Genomic_DNA"/>
</dbReference>
<evidence type="ECO:0000313" key="5">
    <source>
        <dbReference type="EMBL" id="HEB43385.1"/>
    </source>
</evidence>
<evidence type="ECO:0000259" key="2">
    <source>
        <dbReference type="Pfam" id="PF04865"/>
    </source>
</evidence>
<comment type="caution">
    <text evidence="5">The sequence shown here is derived from an EMBL/GenBank/DDBJ whole genome shotgun (WGS) entry which is preliminary data.</text>
</comment>
<organism evidence="5">
    <name type="scientific">Agrobacterium albertimagni</name>
    <dbReference type="NCBI Taxonomy" id="147266"/>
    <lineage>
        <taxon>Bacteria</taxon>
        <taxon>Pseudomonadati</taxon>
        <taxon>Pseudomonadota</taxon>
        <taxon>Alphaproteobacteria</taxon>
        <taxon>Hyphomicrobiales</taxon>
        <taxon>Rhizobiaceae</taxon>
        <taxon>Rhizobium/Agrobacterium group</taxon>
        <taxon>Agrobacterium</taxon>
    </lineage>
</organism>
<feature type="domain" description="Baseplate protein J-like barrel" evidence="2">
    <location>
        <begin position="103"/>
        <end position="183"/>
    </location>
</feature>
<evidence type="ECO:0000259" key="3">
    <source>
        <dbReference type="Pfam" id="PF26078"/>
    </source>
</evidence>
<dbReference type="InterPro" id="IPR058531">
    <property type="entry name" value="Baseplate_J_M"/>
</dbReference>
<dbReference type="PANTHER" id="PTHR37829">
    <property type="entry name" value="PHAGE-LIKE ELEMENT PBSX PROTEIN XKDT"/>
    <property type="match status" value="1"/>
</dbReference>
<dbReference type="InterPro" id="IPR052399">
    <property type="entry name" value="Phage_Baseplate_Assmbl_Protein"/>
</dbReference>